<protein>
    <recommendedName>
        <fullName evidence="3">Outer membrane protein beta-barrel domain-containing protein</fullName>
    </recommendedName>
</protein>
<evidence type="ECO:0000313" key="1">
    <source>
        <dbReference type="EMBL" id="OGK01098.1"/>
    </source>
</evidence>
<dbReference type="Proteomes" id="UP000179243">
    <property type="component" value="Unassembled WGS sequence"/>
</dbReference>
<sequence>MKTLFAILLFVVTQALYAGPDYVKYRQAFGIKASNLSGYGAFYGFKPGDRWRIQATGIYYLFDSKVKDEQRVITDYTLGLEMQKDIIQEMKHRIYIMAGGYYYHDDDAIKSSNPFHKIKDSYNTGLGIGYERFFHRVTLGLELGYKFYSDLWVEKRGIENWVPVWEKVTKIGAGLNLGFIF</sequence>
<reference evidence="1 2" key="1">
    <citation type="journal article" date="2016" name="Nat. Commun.">
        <title>Thousands of microbial genomes shed light on interconnected biogeochemical processes in an aquifer system.</title>
        <authorList>
            <person name="Anantharaman K."/>
            <person name="Brown C.T."/>
            <person name="Hug L.A."/>
            <person name="Sharon I."/>
            <person name="Castelle C.J."/>
            <person name="Probst A.J."/>
            <person name="Thomas B.C."/>
            <person name="Singh A."/>
            <person name="Wilkins M.J."/>
            <person name="Karaoz U."/>
            <person name="Brodie E.L."/>
            <person name="Williams K.H."/>
            <person name="Hubbard S.S."/>
            <person name="Banfield J.F."/>
        </authorList>
    </citation>
    <scope>NUCLEOTIDE SEQUENCE [LARGE SCALE GENOMIC DNA]</scope>
</reference>
<dbReference type="InterPro" id="IPR011250">
    <property type="entry name" value="OMP/PagP_B-barrel"/>
</dbReference>
<evidence type="ECO:0000313" key="2">
    <source>
        <dbReference type="Proteomes" id="UP000179243"/>
    </source>
</evidence>
<dbReference type="AlphaFoldDB" id="A0A1F7F3C1"/>
<accession>A0A1F7F3C1</accession>
<organism evidence="1 2">
    <name type="scientific">Candidatus Raymondbacteria bacterium RIFOXYD12_FULL_49_13</name>
    <dbReference type="NCBI Taxonomy" id="1817890"/>
    <lineage>
        <taxon>Bacteria</taxon>
        <taxon>Raymondiibacteriota</taxon>
    </lineage>
</organism>
<gene>
    <name evidence="1" type="ORF">A2519_20285</name>
</gene>
<dbReference type="EMBL" id="MFYX01000133">
    <property type="protein sequence ID" value="OGK01098.1"/>
    <property type="molecule type" value="Genomic_DNA"/>
</dbReference>
<dbReference type="SUPFAM" id="SSF56925">
    <property type="entry name" value="OMPA-like"/>
    <property type="match status" value="1"/>
</dbReference>
<evidence type="ECO:0008006" key="3">
    <source>
        <dbReference type="Google" id="ProtNLM"/>
    </source>
</evidence>
<name>A0A1F7F3C1_UNCRA</name>
<comment type="caution">
    <text evidence="1">The sequence shown here is derived from an EMBL/GenBank/DDBJ whole genome shotgun (WGS) entry which is preliminary data.</text>
</comment>
<proteinExistence type="predicted"/>